<dbReference type="AlphaFoldDB" id="A0A0F9MV69"/>
<accession>A0A0F9MV69</accession>
<feature type="non-terminal residue" evidence="1">
    <location>
        <position position="23"/>
    </location>
</feature>
<evidence type="ECO:0000313" key="1">
    <source>
        <dbReference type="EMBL" id="KKN11200.1"/>
    </source>
</evidence>
<reference evidence="1" key="1">
    <citation type="journal article" date="2015" name="Nature">
        <title>Complex archaea that bridge the gap between prokaryotes and eukaryotes.</title>
        <authorList>
            <person name="Spang A."/>
            <person name="Saw J.H."/>
            <person name="Jorgensen S.L."/>
            <person name="Zaremba-Niedzwiedzka K."/>
            <person name="Martijn J."/>
            <person name="Lind A.E."/>
            <person name="van Eijk R."/>
            <person name="Schleper C."/>
            <person name="Guy L."/>
            <person name="Ettema T.J."/>
        </authorList>
    </citation>
    <scope>NUCLEOTIDE SEQUENCE</scope>
</reference>
<comment type="caution">
    <text evidence="1">The sequence shown here is derived from an EMBL/GenBank/DDBJ whole genome shotgun (WGS) entry which is preliminary data.</text>
</comment>
<dbReference type="EMBL" id="LAZR01004162">
    <property type="protein sequence ID" value="KKN11200.1"/>
    <property type="molecule type" value="Genomic_DNA"/>
</dbReference>
<organism evidence="1">
    <name type="scientific">marine sediment metagenome</name>
    <dbReference type="NCBI Taxonomy" id="412755"/>
    <lineage>
        <taxon>unclassified sequences</taxon>
        <taxon>metagenomes</taxon>
        <taxon>ecological metagenomes</taxon>
    </lineage>
</organism>
<sequence length="23" mass="2934">MGDRYWKKHQKKNRKLTEEEITD</sequence>
<name>A0A0F9MV69_9ZZZZ</name>
<gene>
    <name evidence="1" type="ORF">LCGC14_1029040</name>
</gene>
<proteinExistence type="predicted"/>
<protein>
    <submittedName>
        <fullName evidence="1">Uncharacterized protein</fullName>
    </submittedName>
</protein>